<name>A0ABP8YJZ1_9MICO</name>
<gene>
    <name evidence="2" type="ORF">GCM10025782_34670</name>
</gene>
<feature type="signal peptide" evidence="1">
    <location>
        <begin position="1"/>
        <end position="21"/>
    </location>
</feature>
<accession>A0ABP8YJZ1</accession>
<evidence type="ECO:0000256" key="1">
    <source>
        <dbReference type="SAM" id="SignalP"/>
    </source>
</evidence>
<organism evidence="2 3">
    <name type="scientific">Pedococcus ginsenosidimutans</name>
    <dbReference type="NCBI Taxonomy" id="490570"/>
    <lineage>
        <taxon>Bacteria</taxon>
        <taxon>Bacillati</taxon>
        <taxon>Actinomycetota</taxon>
        <taxon>Actinomycetes</taxon>
        <taxon>Micrococcales</taxon>
        <taxon>Intrasporangiaceae</taxon>
        <taxon>Pedococcus</taxon>
    </lineage>
</organism>
<dbReference type="EMBL" id="BAABLO010000013">
    <property type="protein sequence ID" value="GAA4732512.1"/>
    <property type="molecule type" value="Genomic_DNA"/>
</dbReference>
<comment type="caution">
    <text evidence="2">The sequence shown here is derived from an EMBL/GenBank/DDBJ whole genome shotgun (WGS) entry which is preliminary data.</text>
</comment>
<keyword evidence="3" id="KW-1185">Reference proteome</keyword>
<dbReference type="Proteomes" id="UP001500556">
    <property type="component" value="Unassembled WGS sequence"/>
</dbReference>
<protein>
    <submittedName>
        <fullName evidence="2">Uncharacterized protein</fullName>
    </submittedName>
</protein>
<feature type="chain" id="PRO_5047477273" evidence="1">
    <location>
        <begin position="22"/>
        <end position="182"/>
    </location>
</feature>
<proteinExistence type="predicted"/>
<evidence type="ECO:0000313" key="3">
    <source>
        <dbReference type="Proteomes" id="UP001500556"/>
    </source>
</evidence>
<dbReference type="RefSeq" id="WP_345505122.1">
    <property type="nucleotide sequence ID" value="NZ_BAABLO010000013.1"/>
</dbReference>
<evidence type="ECO:0000313" key="2">
    <source>
        <dbReference type="EMBL" id="GAA4732512.1"/>
    </source>
</evidence>
<reference evidence="3" key="1">
    <citation type="journal article" date="2019" name="Int. J. Syst. Evol. Microbiol.">
        <title>The Global Catalogue of Microorganisms (GCM) 10K type strain sequencing project: providing services to taxonomists for standard genome sequencing and annotation.</title>
        <authorList>
            <consortium name="The Broad Institute Genomics Platform"/>
            <consortium name="The Broad Institute Genome Sequencing Center for Infectious Disease"/>
            <person name="Wu L."/>
            <person name="Ma J."/>
        </authorList>
    </citation>
    <scope>NUCLEOTIDE SEQUENCE [LARGE SCALE GENOMIC DNA]</scope>
    <source>
        <strain evidence="3">JCM 18961</strain>
    </source>
</reference>
<keyword evidence="1" id="KW-0732">Signal</keyword>
<sequence length="182" mass="19431">MRTSKRIAVGAVVGTVSGVLAVAASQGPAVAGPAAGLGRPAAHTVARSSVGYPFHVGRWDSVRITVDFGRSFASVSKVCLTARFGMDDPLEANEEIFGDYPEQAGETDPGGPHFLMWSNYREGHFSTIHTWRQCVTPGHVRTPLDPARWLDGREVLYVEGSDINGSDDGTATINSIAAQLYE</sequence>